<evidence type="ECO:0008006" key="3">
    <source>
        <dbReference type="Google" id="ProtNLM"/>
    </source>
</evidence>
<evidence type="ECO:0000313" key="2">
    <source>
        <dbReference type="Proteomes" id="UP000183144"/>
    </source>
</evidence>
<proteinExistence type="predicted"/>
<dbReference type="InterPro" id="IPR012340">
    <property type="entry name" value="NA-bd_OB-fold"/>
</dbReference>
<dbReference type="SUPFAM" id="SSF50249">
    <property type="entry name" value="Nucleic acid-binding proteins"/>
    <property type="match status" value="1"/>
</dbReference>
<gene>
    <name evidence="1" type="ORF">AUJ59_00070</name>
</gene>
<sequence>MKSPVAIWRRQKTNYRNLGAVGRVVSKTRIIETPSGFIGPYWVVLVQLKQGRTVGQWADEAEPKIGMKTIGILRRIGDVEPSEVIEYGVKWRKY</sequence>
<organism evidence="1 2">
    <name type="scientific">Candidatus Beckwithbacteria bacterium CG1_02_47_37</name>
    <dbReference type="NCBI Taxonomy" id="1805034"/>
    <lineage>
        <taxon>Bacteria</taxon>
        <taxon>Candidatus Beckwithiibacteriota</taxon>
    </lineage>
</organism>
<comment type="caution">
    <text evidence="1">The sequence shown here is derived from an EMBL/GenBank/DDBJ whole genome shotgun (WGS) entry which is preliminary data.</text>
</comment>
<dbReference type="Proteomes" id="UP000183144">
    <property type="component" value="Unassembled WGS sequence"/>
</dbReference>
<evidence type="ECO:0000313" key="1">
    <source>
        <dbReference type="EMBL" id="OIN90079.1"/>
    </source>
</evidence>
<dbReference type="AlphaFoldDB" id="A0A1J4RT43"/>
<accession>A0A1J4RT43</accession>
<name>A0A1J4RT43_9BACT</name>
<dbReference type="STRING" id="1805034.AUJ59_00070"/>
<reference evidence="1 2" key="1">
    <citation type="journal article" date="2016" name="Environ. Microbiol.">
        <title>Genomic resolution of a cold subsurface aquifer community provides metabolic insights for novel microbes adapted to high CO concentrations.</title>
        <authorList>
            <person name="Probst A.J."/>
            <person name="Castelle C.J."/>
            <person name="Singh A."/>
            <person name="Brown C.T."/>
            <person name="Anantharaman K."/>
            <person name="Sharon I."/>
            <person name="Hug L.A."/>
            <person name="Burstein D."/>
            <person name="Emerson J.B."/>
            <person name="Thomas B.C."/>
            <person name="Banfield J.F."/>
        </authorList>
    </citation>
    <scope>NUCLEOTIDE SEQUENCE [LARGE SCALE GENOMIC DNA]</scope>
    <source>
        <strain evidence="1">CG1_02_47_37</strain>
    </source>
</reference>
<protein>
    <recommendedName>
        <fullName evidence="3">DUF35 domain-containing protein</fullName>
    </recommendedName>
</protein>
<dbReference type="EMBL" id="MNUI01000002">
    <property type="protein sequence ID" value="OIN90079.1"/>
    <property type="molecule type" value="Genomic_DNA"/>
</dbReference>